<accession>A0AAN0Y1M4</accession>
<dbReference type="KEGG" id="vna:PN96_09210"/>
<evidence type="ECO:0008006" key="4">
    <source>
        <dbReference type="Google" id="ProtNLM"/>
    </source>
</evidence>
<name>A0AAN0Y1M4_VIBNA</name>
<feature type="signal peptide" evidence="1">
    <location>
        <begin position="1"/>
        <end position="24"/>
    </location>
</feature>
<dbReference type="GeneID" id="70912975"/>
<keyword evidence="3" id="KW-1185">Reference proteome</keyword>
<proteinExistence type="predicted"/>
<dbReference type="PROSITE" id="PS51257">
    <property type="entry name" value="PROKAR_LIPOPROTEIN"/>
    <property type="match status" value="1"/>
</dbReference>
<organism evidence="2 3">
    <name type="scientific">Vibrio natriegens NBRC 15636 = ATCC 14048 = DSM 759</name>
    <dbReference type="NCBI Taxonomy" id="1219067"/>
    <lineage>
        <taxon>Bacteria</taxon>
        <taxon>Pseudomonadati</taxon>
        <taxon>Pseudomonadota</taxon>
        <taxon>Gammaproteobacteria</taxon>
        <taxon>Vibrionales</taxon>
        <taxon>Vibrionaceae</taxon>
        <taxon>Vibrio</taxon>
    </lineage>
</organism>
<gene>
    <name evidence="2" type="ORF">BA890_04135</name>
</gene>
<feature type="chain" id="PRO_5043000074" description="Lipoprotein" evidence="1">
    <location>
        <begin position="25"/>
        <end position="123"/>
    </location>
</feature>
<keyword evidence="1" id="KW-0732">Signal</keyword>
<dbReference type="AlphaFoldDB" id="A0AAN0Y1M4"/>
<sequence length="123" mass="13618">MKYAFKTVLLGLSSIGLAACSANAEMQEGLTSEHQAMMVEAYRMSENTISFIAESTGCSQNDDFSLRVEQNSQTEVLVTIVRDKMDHCKRMPFSKTFTLPLGEELQGKKLSISNPMGKSLTKK</sequence>
<reference evidence="2 3" key="1">
    <citation type="submission" date="2016-07" db="EMBL/GenBank/DDBJ databases">
        <title>Developing Vibrio natriegens as a novel, fast-growing host for biotechnology.</title>
        <authorList>
            <person name="Weinstock M.T."/>
            <person name="Hesek E.D."/>
            <person name="Wilson C.M."/>
            <person name="Gibson D.G."/>
        </authorList>
    </citation>
    <scope>NUCLEOTIDE SEQUENCE [LARGE SCALE GENOMIC DNA]</scope>
    <source>
        <strain evidence="2 3">ATCC 14048</strain>
    </source>
</reference>
<evidence type="ECO:0000256" key="1">
    <source>
        <dbReference type="SAM" id="SignalP"/>
    </source>
</evidence>
<dbReference type="RefSeq" id="WP_020336315.1">
    <property type="nucleotide sequence ID" value="NZ_ATFJ01000043.1"/>
</dbReference>
<dbReference type="Proteomes" id="UP000092741">
    <property type="component" value="Chromosome 1"/>
</dbReference>
<dbReference type="EMBL" id="CP016345">
    <property type="protein sequence ID" value="ANQ11987.1"/>
    <property type="molecule type" value="Genomic_DNA"/>
</dbReference>
<evidence type="ECO:0000313" key="2">
    <source>
        <dbReference type="EMBL" id="ANQ11987.1"/>
    </source>
</evidence>
<protein>
    <recommendedName>
        <fullName evidence="4">Lipoprotein</fullName>
    </recommendedName>
</protein>
<evidence type="ECO:0000313" key="3">
    <source>
        <dbReference type="Proteomes" id="UP000092741"/>
    </source>
</evidence>